<keyword evidence="4 6" id="KW-1133">Transmembrane helix</keyword>
<evidence type="ECO:0000256" key="3">
    <source>
        <dbReference type="ARBA" id="ARBA00022692"/>
    </source>
</evidence>
<evidence type="ECO:0000259" key="8">
    <source>
        <dbReference type="Pfam" id="PF12704"/>
    </source>
</evidence>
<dbReference type="PANTHER" id="PTHR43738:SF2">
    <property type="entry name" value="ABC TRANSPORTER PERMEASE"/>
    <property type="match status" value="1"/>
</dbReference>
<dbReference type="Pfam" id="PF12704">
    <property type="entry name" value="MacB_PCD"/>
    <property type="match status" value="1"/>
</dbReference>
<name>A0A545UGG4_9GAMM</name>
<comment type="caution">
    <text evidence="9">The sequence shown here is derived from an EMBL/GenBank/DDBJ whole genome shotgun (WGS) entry which is preliminary data.</text>
</comment>
<evidence type="ECO:0000313" key="9">
    <source>
        <dbReference type="EMBL" id="TQV88566.1"/>
    </source>
</evidence>
<keyword evidence="3 6" id="KW-0812">Transmembrane</keyword>
<evidence type="ECO:0000313" key="10">
    <source>
        <dbReference type="Proteomes" id="UP000315439"/>
    </source>
</evidence>
<feature type="transmembrane region" description="Helical" evidence="6">
    <location>
        <begin position="288"/>
        <end position="309"/>
    </location>
</feature>
<evidence type="ECO:0000256" key="1">
    <source>
        <dbReference type="ARBA" id="ARBA00004651"/>
    </source>
</evidence>
<proteinExistence type="predicted"/>
<evidence type="ECO:0000256" key="2">
    <source>
        <dbReference type="ARBA" id="ARBA00022475"/>
    </source>
</evidence>
<evidence type="ECO:0000256" key="6">
    <source>
        <dbReference type="SAM" id="Phobius"/>
    </source>
</evidence>
<dbReference type="EMBL" id="VIKS01000004">
    <property type="protein sequence ID" value="TQV88566.1"/>
    <property type="molecule type" value="Genomic_DNA"/>
</dbReference>
<protein>
    <submittedName>
        <fullName evidence="9">FtsX-like permease family protein</fullName>
    </submittedName>
</protein>
<dbReference type="InterPro" id="IPR025857">
    <property type="entry name" value="MacB_PCD"/>
</dbReference>
<gene>
    <name evidence="9" type="ORF">FLL46_08590</name>
</gene>
<organism evidence="9 10">
    <name type="scientific">Aliikangiella coralliicola</name>
    <dbReference type="NCBI Taxonomy" id="2592383"/>
    <lineage>
        <taxon>Bacteria</taxon>
        <taxon>Pseudomonadati</taxon>
        <taxon>Pseudomonadota</taxon>
        <taxon>Gammaproteobacteria</taxon>
        <taxon>Oceanospirillales</taxon>
        <taxon>Pleioneaceae</taxon>
        <taxon>Aliikangiella</taxon>
    </lineage>
</organism>
<accession>A0A545UGG4</accession>
<dbReference type="AlphaFoldDB" id="A0A545UGG4"/>
<evidence type="ECO:0000256" key="4">
    <source>
        <dbReference type="ARBA" id="ARBA00022989"/>
    </source>
</evidence>
<feature type="domain" description="ABC3 transporter permease C-terminal" evidence="7">
    <location>
        <begin position="291"/>
        <end position="408"/>
    </location>
</feature>
<feature type="domain" description="MacB-like periplasmic core" evidence="8">
    <location>
        <begin position="18"/>
        <end position="205"/>
    </location>
</feature>
<keyword evidence="2" id="KW-1003">Cell membrane</keyword>
<evidence type="ECO:0000256" key="5">
    <source>
        <dbReference type="ARBA" id="ARBA00023136"/>
    </source>
</evidence>
<comment type="subcellular location">
    <subcellularLocation>
        <location evidence="1">Cell membrane</location>
        <topology evidence="1">Multi-pass membrane protein</topology>
    </subcellularLocation>
</comment>
<dbReference type="PANTHER" id="PTHR43738">
    <property type="entry name" value="ABC TRANSPORTER, MEMBRANE PROTEIN"/>
    <property type="match status" value="1"/>
</dbReference>
<feature type="transmembrane region" description="Helical" evidence="6">
    <location>
        <begin position="15"/>
        <end position="34"/>
    </location>
</feature>
<evidence type="ECO:0000259" key="7">
    <source>
        <dbReference type="Pfam" id="PF02687"/>
    </source>
</evidence>
<dbReference type="InterPro" id="IPR003838">
    <property type="entry name" value="ABC3_permease_C"/>
</dbReference>
<dbReference type="RefSeq" id="WP_142893074.1">
    <property type="nucleotide sequence ID" value="NZ_ML660162.1"/>
</dbReference>
<feature type="transmembrane region" description="Helical" evidence="6">
    <location>
        <begin position="383"/>
        <end position="403"/>
    </location>
</feature>
<feature type="transmembrane region" description="Helical" evidence="6">
    <location>
        <begin position="330"/>
        <end position="363"/>
    </location>
</feature>
<dbReference type="GO" id="GO:0005886">
    <property type="term" value="C:plasma membrane"/>
    <property type="evidence" value="ECO:0007669"/>
    <property type="project" value="UniProtKB-SubCell"/>
</dbReference>
<dbReference type="OrthoDB" id="9784014at2"/>
<keyword evidence="10" id="KW-1185">Reference proteome</keyword>
<dbReference type="Pfam" id="PF02687">
    <property type="entry name" value="FtsX"/>
    <property type="match status" value="1"/>
</dbReference>
<dbReference type="Proteomes" id="UP000315439">
    <property type="component" value="Unassembled WGS sequence"/>
</dbReference>
<reference evidence="9 10" key="1">
    <citation type="submission" date="2019-07" db="EMBL/GenBank/DDBJ databases">
        <title>Draft genome for Aliikangiella sp. M105.</title>
        <authorList>
            <person name="Wang G."/>
        </authorList>
    </citation>
    <scope>NUCLEOTIDE SEQUENCE [LARGE SCALE GENOMIC DNA]</scope>
    <source>
        <strain evidence="9 10">M105</strain>
    </source>
</reference>
<dbReference type="InterPro" id="IPR051125">
    <property type="entry name" value="ABC-4/HrtB_transporter"/>
</dbReference>
<keyword evidence="5 6" id="KW-0472">Membrane</keyword>
<sequence length="413" mass="45264">MFIKLALKSLLNRKGSVVLTLMAMTISVFVLLAVEHIRYQAKENFAKTVSGVDLIVGARTGSLNLLLYSVFRIGSPTNNIAWESFKQIANNPQVKWAIPITLGDSHKGYRVMGTTKPYFEYFSYGNQHKLKFDQGSAFNQVFDVVLGSDVAKELGYSTGDAIILSHGLASTSFSLHDDRPFTVTGILEPTGTPVDQTLHVSLEGIEAIHINWRQGVKMPGNKMTEEQIEQLELKPKSVTALMLGLKSRMATFHVQREINQSVREPLLAILPGVALSELWQMMNILENTLLLVAILVFVAALLGLSAMLLSSIRYREAEIRLLRVVGAPSVFLFFLIQIETLMITIVSLILGAGILAISLAVAQDFLISRFGLPVSSNILSESAAYYALGIIAASIVIAIIPSLKAYSKAKINI</sequence>